<accession>Q2PRA1</accession>
<dbReference type="EMBL" id="DQ306126">
    <property type="protein sequence ID" value="ABC43366.1"/>
    <property type="molecule type" value="Genomic_DNA"/>
</dbReference>
<evidence type="ECO:0000256" key="9">
    <source>
        <dbReference type="ARBA" id="ARBA00023157"/>
    </source>
</evidence>
<keyword evidence="7 13" id="KW-0297">G-protein coupled receptor</keyword>
<dbReference type="eggNOG" id="ENOG502QWN3">
    <property type="taxonomic scope" value="Eukaryota"/>
</dbReference>
<dbReference type="InterPro" id="IPR000725">
    <property type="entry name" value="Olfact_rcpt"/>
</dbReference>
<keyword evidence="6 14" id="KW-1133">Transmembrane helix</keyword>
<evidence type="ECO:0000256" key="5">
    <source>
        <dbReference type="ARBA" id="ARBA00022725"/>
    </source>
</evidence>
<name>Q2PRA1_DANRE</name>
<evidence type="ECO:0000313" key="17">
    <source>
        <dbReference type="Ensembl" id="ENSDARP00000122675"/>
    </source>
</evidence>
<dbReference type="OrthoDB" id="6151005at2759"/>
<dbReference type="GeneTree" id="ENSGT00950000183023"/>
<evidence type="ECO:0000256" key="13">
    <source>
        <dbReference type="RuleBase" id="RU000688"/>
    </source>
</evidence>
<reference evidence="17" key="4">
    <citation type="submission" date="2012-02" db="UniProtKB">
        <authorList>
            <consortium name="Ensembl"/>
        </authorList>
    </citation>
    <scope>IDENTIFICATION</scope>
    <source>
        <strain evidence="17">Tuebingen</strain>
    </source>
</reference>
<evidence type="ECO:0000256" key="14">
    <source>
        <dbReference type="RuleBase" id="RU363047"/>
    </source>
</evidence>
<reference evidence="18" key="6">
    <citation type="journal article" date="2015" name="Sci. Rep.">
        <title>Molecular and neuronal homology between the olfactory systems of zebrafish and mouse.</title>
        <authorList>
            <person name="Saraiva L.R."/>
            <person name="Ahuja G."/>
            <person name="Ivandic I."/>
            <person name="Syed A.S."/>
            <person name="Marioni J.C."/>
            <person name="Korsching S.I."/>
            <person name="Logan D.W."/>
        </authorList>
    </citation>
    <scope>NUCLEOTIDE SEQUENCE</scope>
</reference>
<organism evidence="16">
    <name type="scientific">Danio rerio</name>
    <name type="common">Zebrafish</name>
    <name type="synonym">Brachydanio rerio</name>
    <dbReference type="NCBI Taxonomy" id="7955"/>
    <lineage>
        <taxon>Eukaryota</taxon>
        <taxon>Metazoa</taxon>
        <taxon>Chordata</taxon>
        <taxon>Craniata</taxon>
        <taxon>Vertebrata</taxon>
        <taxon>Euteleostomi</taxon>
        <taxon>Actinopterygii</taxon>
        <taxon>Neopterygii</taxon>
        <taxon>Teleostei</taxon>
        <taxon>Ostariophysi</taxon>
        <taxon>Cypriniformes</taxon>
        <taxon>Danionidae</taxon>
        <taxon>Danioninae</taxon>
        <taxon>Danio</taxon>
    </lineage>
</organism>
<evidence type="ECO:0000256" key="7">
    <source>
        <dbReference type="ARBA" id="ARBA00023040"/>
    </source>
</evidence>
<dbReference type="ZFIN" id="ZDB-GENE-070806-96">
    <property type="gene designation" value="or62b1"/>
</dbReference>
<comment type="similarity">
    <text evidence="13">Belongs to the G-protein coupled receptor 1 family.</text>
</comment>
<dbReference type="SMR" id="Q2PRA1"/>
<evidence type="ECO:0000256" key="12">
    <source>
        <dbReference type="ARBA" id="ARBA00023224"/>
    </source>
</evidence>
<dbReference type="AGR" id="ZFIN:ZDB-GENE-070806-96"/>
<keyword evidence="12 13" id="KW-0807">Transducer</keyword>
<keyword evidence="2 14" id="KW-1003">Cell membrane</keyword>
<feature type="transmembrane region" description="Helical" evidence="14">
    <location>
        <begin position="23"/>
        <end position="49"/>
    </location>
</feature>
<dbReference type="GO" id="GO:0004984">
    <property type="term" value="F:olfactory receptor activity"/>
    <property type="evidence" value="ECO:0000318"/>
    <property type="project" value="GO_Central"/>
</dbReference>
<protein>
    <recommendedName>
        <fullName evidence="14">Olfactory receptor</fullName>
    </recommendedName>
</protein>
<reference evidence="18" key="3">
    <citation type="journal article" date="2009" name="Genome Biol. Evol.">
        <title>On the origin and evolution of vertebrate olfactory receptor genes: comparative genome analysis among 23 chordate species.</title>
        <authorList>
            <person name="Niimura Y."/>
        </authorList>
    </citation>
    <scope>NUCLEOTIDE SEQUENCE</scope>
</reference>
<evidence type="ECO:0000259" key="15">
    <source>
        <dbReference type="PROSITE" id="PS50262"/>
    </source>
</evidence>
<dbReference type="InterPro" id="IPR000276">
    <property type="entry name" value="GPCR_Rhodpsn"/>
</dbReference>
<dbReference type="GO" id="GO:0005549">
    <property type="term" value="F:odorant binding"/>
    <property type="evidence" value="ECO:0000318"/>
    <property type="project" value="GO_Central"/>
</dbReference>
<reference evidence="18" key="7">
    <citation type="journal article" date="2020" name="BMC Evol. Biol.">
        <title>A unified nomenclature for vertebrate olfactory receptors.</title>
        <authorList>
            <person name="Olender T."/>
            <person name="Jones T.E.M."/>
            <person name="Bruford E."/>
            <person name="Lancet D."/>
        </authorList>
    </citation>
    <scope>NUCLEOTIDE SEQUENCE</scope>
</reference>
<reference evidence="18" key="8">
    <citation type="submission" date="2025-04" db="UniProtKB">
        <authorList>
            <consortium name="RefSeq"/>
        </authorList>
    </citation>
    <scope>IDENTIFICATION</scope>
</reference>
<evidence type="ECO:0000256" key="8">
    <source>
        <dbReference type="ARBA" id="ARBA00023136"/>
    </source>
</evidence>
<dbReference type="PRINTS" id="PR00237">
    <property type="entry name" value="GPCRRHODOPSN"/>
</dbReference>
<keyword evidence="8 14" id="KW-0472">Membrane</keyword>
<feature type="transmembrane region" description="Helical" evidence="14">
    <location>
        <begin position="139"/>
        <end position="160"/>
    </location>
</feature>
<dbReference type="AlphaFoldDB" id="Q2PRA1"/>
<gene>
    <name evidence="18 19" type="primary">or62b1</name>
    <name evidence="16" type="synonym">OR125-6</name>
    <name evidence="18" type="synonym">or125-6</name>
    <name evidence="18" type="synonym">or21.13</name>
</gene>
<dbReference type="PROSITE" id="PS50262">
    <property type="entry name" value="G_PROTEIN_RECEP_F1_2"/>
    <property type="match status" value="1"/>
</dbReference>
<evidence type="ECO:0000256" key="2">
    <source>
        <dbReference type="ARBA" id="ARBA00022475"/>
    </source>
</evidence>
<dbReference type="GO" id="GO:0050911">
    <property type="term" value="P:detection of chemical stimulus involved in sensory perception of smell"/>
    <property type="evidence" value="ECO:0000318"/>
    <property type="project" value="GO_Central"/>
</dbReference>
<feature type="domain" description="G-protein coupled receptors family 1 profile" evidence="15">
    <location>
        <begin position="39"/>
        <end position="287"/>
    </location>
</feature>
<dbReference type="InterPro" id="IPR017452">
    <property type="entry name" value="GPCR_Rhodpsn_7TM"/>
</dbReference>
<evidence type="ECO:0000256" key="11">
    <source>
        <dbReference type="ARBA" id="ARBA00023180"/>
    </source>
</evidence>
<dbReference type="PaxDb" id="7955-ENSDARP00000122675"/>
<evidence type="ECO:0000256" key="6">
    <source>
        <dbReference type="ARBA" id="ARBA00022989"/>
    </source>
</evidence>
<evidence type="ECO:0000256" key="3">
    <source>
        <dbReference type="ARBA" id="ARBA00022606"/>
    </source>
</evidence>
<feature type="transmembrane region" description="Helical" evidence="14">
    <location>
        <begin position="194"/>
        <end position="219"/>
    </location>
</feature>
<evidence type="ECO:0000313" key="18">
    <source>
        <dbReference type="RefSeq" id="NP_001121844.1"/>
    </source>
</evidence>
<keyword evidence="3 14" id="KW-0716">Sensory transduction</keyword>
<dbReference type="Pfam" id="PF13853">
    <property type="entry name" value="7tm_4"/>
    <property type="match status" value="1"/>
</dbReference>
<evidence type="ECO:0000313" key="16">
    <source>
        <dbReference type="EMBL" id="ABC43366.1"/>
    </source>
</evidence>
<evidence type="ECO:0000313" key="19">
    <source>
        <dbReference type="ZFIN" id="ZDB-GENE-070806-96"/>
    </source>
</evidence>
<keyword evidence="10 13" id="KW-0675">Receptor</keyword>
<keyword evidence="4 13" id="KW-0812">Transmembrane</keyword>
<dbReference type="GO" id="GO:0004930">
    <property type="term" value="F:G protein-coupled receptor activity"/>
    <property type="evidence" value="ECO:0007669"/>
    <property type="project" value="UniProtKB-KW"/>
</dbReference>
<dbReference type="EMBL" id="AL929321">
    <property type="status" value="NOT_ANNOTATED_CDS"/>
    <property type="molecule type" value="Genomic_DNA"/>
</dbReference>
<dbReference type="Gene3D" id="1.20.1070.10">
    <property type="entry name" value="Rhodopsin 7-helix transmembrane proteins"/>
    <property type="match status" value="1"/>
</dbReference>
<reference evidence="17" key="5">
    <citation type="journal article" date="2013" name="Nature">
        <title>The zebrafish reference genome sequence and its relationship to the human genome.</title>
        <authorList>
            <consortium name="Genome Reference Consortium Zebrafish"/>
            <person name="Howe K."/>
            <person name="Clark M.D."/>
            <person name="Torroja C.F."/>
            <person name="Torrance J."/>
            <person name="Berthelot C."/>
            <person name="Muffato M."/>
            <person name="Collins J.E."/>
            <person name="Humphray S."/>
            <person name="McLaren K."/>
            <person name="Matthews L."/>
            <person name="McLaren S."/>
            <person name="Sealy I."/>
            <person name="Caccamo M."/>
            <person name="Churcher C."/>
            <person name="Scott C."/>
            <person name="Barrett J.C."/>
            <person name="Koch R."/>
            <person name="Rauch G.J."/>
            <person name="White S."/>
            <person name="Chow W."/>
            <person name="Kilian B."/>
            <person name="Quintais L.T."/>
            <person name="Guerra-Assuncao J.A."/>
            <person name="Zhou Y."/>
            <person name="Gu Y."/>
            <person name="Yen J."/>
            <person name="Vogel J.H."/>
            <person name="Eyre T."/>
            <person name="Redmond S."/>
            <person name="Banerjee R."/>
            <person name="Chi J."/>
            <person name="Fu B."/>
            <person name="Langley E."/>
            <person name="Maguire S.F."/>
            <person name="Laird G.K."/>
            <person name="Lloyd D."/>
            <person name="Kenyon E."/>
            <person name="Donaldson S."/>
            <person name="Sehra H."/>
            <person name="Almeida-King J."/>
            <person name="Loveland J."/>
            <person name="Trevanion S."/>
            <person name="Jones M."/>
            <person name="Quail M."/>
            <person name="Willey D."/>
            <person name="Hunt A."/>
            <person name="Burton J."/>
            <person name="Sims S."/>
            <person name="McLay K."/>
            <person name="Plumb B."/>
            <person name="Davis J."/>
            <person name="Clee C."/>
            <person name="Oliver K."/>
            <person name="Clark R."/>
            <person name="Riddle C."/>
            <person name="Elliot D."/>
            <person name="Eliott D."/>
            <person name="Threadgold G."/>
            <person name="Harden G."/>
            <person name="Ware D."/>
            <person name="Begum S."/>
            <person name="Mortimore B."/>
            <person name="Mortimer B."/>
            <person name="Kerry G."/>
            <person name="Heath P."/>
            <person name="Phillimore B."/>
            <person name="Tracey A."/>
            <person name="Corby N."/>
            <person name="Dunn M."/>
            <person name="Johnson C."/>
            <person name="Wood J."/>
            <person name="Clark S."/>
            <person name="Pelan S."/>
            <person name="Griffiths G."/>
            <person name="Smith M."/>
            <person name="Glithero R."/>
            <person name="Howden P."/>
            <person name="Barker N."/>
            <person name="Lloyd C."/>
            <person name="Stevens C."/>
            <person name="Harley J."/>
            <person name="Holt K."/>
            <person name="Panagiotidis G."/>
            <person name="Lovell J."/>
            <person name="Beasley H."/>
            <person name="Henderson C."/>
            <person name="Gordon D."/>
            <person name="Auger K."/>
            <person name="Wright D."/>
            <person name="Collins J."/>
            <person name="Raisen C."/>
            <person name="Dyer L."/>
            <person name="Leung K."/>
            <person name="Robertson L."/>
            <person name="Ambridge K."/>
            <person name="Leongamornlert D."/>
            <person name="McGuire S."/>
            <person name="Gilderthorp R."/>
            <person name="Griffiths C."/>
            <person name="Manthravadi D."/>
            <person name="Nichol S."/>
            <person name="Barker G."/>
            <person name="Whitehead S."/>
            <person name="Kay M."/>
            <person name="Brown J."/>
            <person name="Murnane C."/>
            <person name="Gray E."/>
            <person name="Humphries M."/>
            <person name="Sycamore N."/>
            <person name="Barker D."/>
            <person name="Saunders D."/>
            <person name="Wallis J."/>
            <person name="Babbage A."/>
            <person name="Hammond S."/>
            <person name="Mashreghi-Mohammadi M."/>
            <person name="Barr L."/>
            <person name="Martin S."/>
            <person name="Wray P."/>
            <person name="Ellington A."/>
            <person name="Matthews N."/>
            <person name="Ellwood M."/>
            <person name="Woodmansey R."/>
            <person name="Clark G."/>
            <person name="Cooper J."/>
            <person name="Cooper J."/>
            <person name="Tromans A."/>
            <person name="Grafham D."/>
            <person name="Skuce C."/>
            <person name="Pandian R."/>
            <person name="Andrews R."/>
            <person name="Harrison E."/>
            <person name="Kimberley A."/>
            <person name="Garnett J."/>
            <person name="Fosker N."/>
            <person name="Hall R."/>
            <person name="Garner P."/>
            <person name="Kelly D."/>
            <person name="Bird C."/>
            <person name="Palmer S."/>
            <person name="Gehring I."/>
            <person name="Berger A."/>
            <person name="Dooley C.M."/>
            <person name="Ersan-Urun Z."/>
            <person name="Eser C."/>
            <person name="Geiger H."/>
            <person name="Geisler M."/>
            <person name="Karotki L."/>
            <person name="Kirn A."/>
            <person name="Konantz J."/>
            <person name="Konantz M."/>
            <person name="Oberlander M."/>
            <person name="Rudolph-Geiger S."/>
            <person name="Teucke M."/>
            <person name="Lanz C."/>
            <person name="Raddatz G."/>
            <person name="Osoegawa K."/>
            <person name="Zhu B."/>
            <person name="Rapp A."/>
            <person name="Widaa S."/>
            <person name="Langford C."/>
            <person name="Yang F."/>
            <person name="Schuster S.C."/>
            <person name="Carter N.P."/>
            <person name="Harrow J."/>
            <person name="Ning Z."/>
            <person name="Herrero J."/>
            <person name="Searle S.M."/>
            <person name="Enright A."/>
            <person name="Geisler R."/>
            <person name="Plasterk R.H."/>
            <person name="Lee C."/>
            <person name="Westerfield M."/>
            <person name="de Jong P.J."/>
            <person name="Zon L.I."/>
            <person name="Postlethwait J.H."/>
            <person name="Nusslein-Volhard C."/>
            <person name="Hubbard T.J."/>
            <person name="Roest Crollius H."/>
            <person name="Rogers J."/>
            <person name="Stemple D.L."/>
        </authorList>
    </citation>
    <scope>NUCLEOTIDE SEQUENCE [LARGE SCALE GENOMIC DNA]</scope>
    <source>
        <strain evidence="17">Tuebingen</strain>
    </source>
</reference>
<keyword evidence="11" id="KW-0325">Glycoprotein</keyword>
<feature type="transmembrane region" description="Helical" evidence="14">
    <location>
        <begin position="231"/>
        <end position="251"/>
    </location>
</feature>
<dbReference type="Ensembl" id="ENSDART00000147601.3">
    <property type="protein sequence ID" value="ENSDARP00000122675.1"/>
    <property type="gene ID" value="ENSDARG00000092577.3"/>
</dbReference>
<dbReference type="PRINTS" id="PR00245">
    <property type="entry name" value="OLFACTORYR"/>
</dbReference>
<dbReference type="FunFam" id="1.20.1070.10:FF:000024">
    <property type="entry name" value="Olfactory receptor"/>
    <property type="match status" value="1"/>
</dbReference>
<sequence>MDNMTHFETYTLMEPLNAKSYRYIYFMCFFLLYALVLLVNIWLIVVIVIERALHEPMYIFLCNLCVNDMYGCVGFYPKFLHDLILNSYVIPSYMCAIQAFIVYSFVMCEFSTLAMMAYDRHVAICQPLDYHTKMNRFSCSILLVLCWLIPFLSMFIAVFLSNRLVLCKNHIDKLYCDNWSIVKLSCESTVINNIYGFVFISFYFVLVMVIVVSYIKLIIACKSSLECRRKFLQTCVPHVISLINLTVAALFDNLSNRFGSDDVPANLKFFLALEMIVVPPLVNPVIYGLKLTEVRKIIFKKCMNVIKQMIKNEVHCA</sequence>
<dbReference type="RefSeq" id="NP_001121844.1">
    <property type="nucleotide sequence ID" value="NM_001128372.1"/>
</dbReference>
<dbReference type="SUPFAM" id="SSF81321">
    <property type="entry name" value="Family A G protein-coupled receptor-like"/>
    <property type="match status" value="1"/>
</dbReference>
<keyword evidence="9" id="KW-1015">Disulfide bond</keyword>
<evidence type="ECO:0000256" key="10">
    <source>
        <dbReference type="ARBA" id="ARBA00023170"/>
    </source>
</evidence>
<evidence type="ECO:0000256" key="4">
    <source>
        <dbReference type="ARBA" id="ARBA00022692"/>
    </source>
</evidence>
<dbReference type="CTD" id="100147987"/>
<reference evidence="18" key="1">
    <citation type="journal article" date="2005" name="Proc. Natl. Acad. Sci. U.S.A.">
        <title>Evolutionary dynamics of olfactory receptor genes in fishes and tetrapods.</title>
        <authorList>
            <person name="Niimura Y."/>
            <person name="Nei M."/>
        </authorList>
    </citation>
    <scope>NUCLEOTIDE SEQUENCE</scope>
</reference>
<dbReference type="GO" id="GO:0016020">
    <property type="term" value="C:membrane"/>
    <property type="evidence" value="ECO:0000318"/>
    <property type="project" value="GO_Central"/>
</dbReference>
<dbReference type="PANTHER" id="PTHR26451">
    <property type="entry name" value="G_PROTEIN_RECEP_F1_2 DOMAIN-CONTAINING PROTEIN"/>
    <property type="match status" value="1"/>
</dbReference>
<comment type="subcellular location">
    <subcellularLocation>
        <location evidence="1 14">Cell membrane</location>
        <topology evidence="1 14">Multi-pass membrane protein</topology>
    </subcellularLocation>
</comment>
<dbReference type="GeneID" id="100147987"/>
<proteinExistence type="inferred from homology"/>
<evidence type="ECO:0000256" key="1">
    <source>
        <dbReference type="ARBA" id="ARBA00004651"/>
    </source>
</evidence>
<dbReference type="HOGENOM" id="CLU_012526_0_1_1"/>
<dbReference type="STRING" id="7955.ENSDARP00000122675"/>
<accession>A0A8M1NK13</accession>
<dbReference type="PANTHER" id="PTHR26451:SF871">
    <property type="entry name" value="ODORANT RECEPTOR-RELATED"/>
    <property type="match status" value="1"/>
</dbReference>
<dbReference type="PROSITE" id="PS00237">
    <property type="entry name" value="G_PROTEIN_RECEP_F1_1"/>
    <property type="match status" value="1"/>
</dbReference>
<keyword evidence="5 14" id="KW-0552">Olfaction</keyword>
<dbReference type="InterPro" id="IPR052921">
    <property type="entry name" value="GPCR1_Superfamily_Member"/>
</dbReference>
<reference evidence="16 18" key="2">
    <citation type="journal article" date="2006" name="BMC Genomics">
        <title>The odorant receptor repertoire of teleost fish.</title>
        <authorList>
            <person name="Alioto T.S."/>
            <person name="Ngai J."/>
        </authorList>
    </citation>
    <scope>NUCLEOTIDE SEQUENCE</scope>
</reference>
<dbReference type="GO" id="GO:0005886">
    <property type="term" value="C:plasma membrane"/>
    <property type="evidence" value="ECO:0007669"/>
    <property type="project" value="UniProtKB-SubCell"/>
</dbReference>
<feature type="transmembrane region" description="Helical" evidence="14">
    <location>
        <begin position="271"/>
        <end position="289"/>
    </location>
</feature>